<sequence length="136" mass="15204">MSAVAHICPVAVDAPVYQIERTTDLSMAQFLAQIKSLLNNDFFAPVITPEQWASKALIGTDLDQICEHLSESTYTFNDLTGEVVFKTHDDDKALLDFENIGGHFKLAVKSEHSLKPKGHPNINLNIIPLFLWFALH</sequence>
<name>A0A6C0Y790_9GAMM</name>
<dbReference type="AlphaFoldDB" id="A0A6C0Y790"/>
<organism evidence="1 2">
    <name type="scientific">Acinetobacter indicus</name>
    <dbReference type="NCBI Taxonomy" id="756892"/>
    <lineage>
        <taxon>Bacteria</taxon>
        <taxon>Pseudomonadati</taxon>
        <taxon>Pseudomonadota</taxon>
        <taxon>Gammaproteobacteria</taxon>
        <taxon>Moraxellales</taxon>
        <taxon>Moraxellaceae</taxon>
        <taxon>Acinetobacter</taxon>
    </lineage>
</organism>
<dbReference type="Proteomes" id="UP000503440">
    <property type="component" value="Plasmid pB18-3"/>
</dbReference>
<evidence type="ECO:0000313" key="2">
    <source>
        <dbReference type="Proteomes" id="UP000503440"/>
    </source>
</evidence>
<proteinExistence type="predicted"/>
<gene>
    <name evidence="1" type="ORF">FSC09_17280</name>
</gene>
<evidence type="ECO:0000313" key="1">
    <source>
        <dbReference type="EMBL" id="QIC72111.1"/>
    </source>
</evidence>
<dbReference type="RefSeq" id="WP_163146670.1">
    <property type="nucleotide sequence ID" value="NZ_CP044458.1"/>
</dbReference>
<dbReference type="EMBL" id="CP044458">
    <property type="protein sequence ID" value="QIC72111.1"/>
    <property type="molecule type" value="Genomic_DNA"/>
</dbReference>
<geneLocation type="plasmid" evidence="2">
    <name>pb18-3</name>
</geneLocation>
<keyword evidence="1" id="KW-0614">Plasmid</keyword>
<reference evidence="1 2" key="1">
    <citation type="submission" date="2019-09" db="EMBL/GenBank/DDBJ databases">
        <title>Non-baumannii Acinetobacter spp. carrying blaNDM-1 isolated in China.</title>
        <authorList>
            <person name="Cui C."/>
            <person name="Chen C."/>
            <person name="Sun J."/>
            <person name="Liu Y."/>
        </authorList>
    </citation>
    <scope>NUCLEOTIDE SEQUENCE [LARGE SCALE GENOMIC DNA]</scope>
    <source>
        <strain evidence="1 2">B18</strain>
        <plasmid evidence="2">pb18-3</plasmid>
    </source>
</reference>
<accession>A0A6C0Y790</accession>
<protein>
    <submittedName>
        <fullName evidence="1">Uncharacterized protein</fullName>
    </submittedName>
</protein>